<dbReference type="SMART" id="SM00028">
    <property type="entry name" value="TPR"/>
    <property type="match status" value="2"/>
</dbReference>
<dbReference type="AlphaFoldDB" id="A0A914E272"/>
<evidence type="ECO:0000256" key="7">
    <source>
        <dbReference type="SAM" id="SignalP"/>
    </source>
</evidence>
<feature type="repeat" description="TPR" evidence="6">
    <location>
        <begin position="207"/>
        <end position="240"/>
    </location>
</feature>
<dbReference type="Pfam" id="PF13181">
    <property type="entry name" value="TPR_8"/>
    <property type="match status" value="1"/>
</dbReference>
<keyword evidence="8" id="KW-1185">Reference proteome</keyword>
<name>A0A914E272_9BILA</name>
<proteinExistence type="predicted"/>
<dbReference type="Pfam" id="PF07719">
    <property type="entry name" value="TPR_2"/>
    <property type="match status" value="1"/>
</dbReference>
<evidence type="ECO:0000256" key="4">
    <source>
        <dbReference type="ARBA" id="ARBA00022803"/>
    </source>
</evidence>
<dbReference type="InterPro" id="IPR013105">
    <property type="entry name" value="TPR_2"/>
</dbReference>
<evidence type="ECO:0000313" key="8">
    <source>
        <dbReference type="Proteomes" id="UP000887540"/>
    </source>
</evidence>
<dbReference type="GO" id="GO:0097431">
    <property type="term" value="C:mitotic spindle pole"/>
    <property type="evidence" value="ECO:0007669"/>
    <property type="project" value="TreeGrafter"/>
</dbReference>
<sequence length="322" mass="36874">MFRSWSSIRKLALGVSGAAGIQLGAAAVVEKTDDKPKFNLAESDKRLKKKPEWYQFAVHELETLIRKFSSYGFIEHEELTSNAILWFERCADSNNPEILWRLARAYIEKSKLDIVDNRVHYPEHRDVLLQKAYEAIKKALAQEPPQGSAGAHKWYAIILQSYIELHPFTAGRKGTALAKQLAPSDGDVKSEIRAHLNRAAEIDPKDPFTWHLLGIEYFELKDYKKAGEYFQKAEDVKPDFSSANRYYLGRVYMANKEIAKAKEAFLKTLSSTPKNKADGRAKSMSKQHLVFDLKLKADEVALLGQEDWKYQPELIYDETIKF</sequence>
<dbReference type="WBParaSite" id="ACRNAN_scaffold4953.g8794.t1">
    <property type="protein sequence ID" value="ACRNAN_scaffold4953.g8794.t1"/>
    <property type="gene ID" value="ACRNAN_scaffold4953.g8794"/>
</dbReference>
<keyword evidence="7" id="KW-0732">Signal</keyword>
<dbReference type="GO" id="GO:0005739">
    <property type="term" value="C:mitochondrion"/>
    <property type="evidence" value="ECO:0007669"/>
    <property type="project" value="TreeGrafter"/>
</dbReference>
<reference evidence="9" key="1">
    <citation type="submission" date="2022-11" db="UniProtKB">
        <authorList>
            <consortium name="WormBaseParasite"/>
        </authorList>
    </citation>
    <scope>IDENTIFICATION</scope>
</reference>
<dbReference type="PANTHER" id="PTHR16056:SF16">
    <property type="entry name" value="REGULATOR OF MICROTUBULE DYNAMICS PROTEIN 1"/>
    <property type="match status" value="1"/>
</dbReference>
<feature type="signal peptide" evidence="7">
    <location>
        <begin position="1"/>
        <end position="26"/>
    </location>
</feature>
<evidence type="ECO:0000313" key="9">
    <source>
        <dbReference type="WBParaSite" id="ACRNAN_scaffold4953.g8794.t1"/>
    </source>
</evidence>
<dbReference type="InterPro" id="IPR011990">
    <property type="entry name" value="TPR-like_helical_dom_sf"/>
</dbReference>
<dbReference type="GO" id="GO:0008017">
    <property type="term" value="F:microtubule binding"/>
    <property type="evidence" value="ECO:0007669"/>
    <property type="project" value="TreeGrafter"/>
</dbReference>
<dbReference type="Gene3D" id="1.25.40.10">
    <property type="entry name" value="Tetratricopeptide repeat domain"/>
    <property type="match status" value="1"/>
</dbReference>
<protein>
    <submittedName>
        <fullName evidence="9">Regulator of microtubule dynamics protein 1</fullName>
    </submittedName>
</protein>
<comment type="subcellular location">
    <subcellularLocation>
        <location evidence="1">Cytoplasm</location>
        <location evidence="1">Cytoskeleton</location>
    </subcellularLocation>
</comment>
<evidence type="ECO:0000256" key="3">
    <source>
        <dbReference type="ARBA" id="ARBA00022737"/>
    </source>
</evidence>
<accession>A0A914E272</accession>
<evidence type="ECO:0000256" key="1">
    <source>
        <dbReference type="ARBA" id="ARBA00004245"/>
    </source>
</evidence>
<organism evidence="8 9">
    <name type="scientific">Acrobeloides nanus</name>
    <dbReference type="NCBI Taxonomy" id="290746"/>
    <lineage>
        <taxon>Eukaryota</taxon>
        <taxon>Metazoa</taxon>
        <taxon>Ecdysozoa</taxon>
        <taxon>Nematoda</taxon>
        <taxon>Chromadorea</taxon>
        <taxon>Rhabditida</taxon>
        <taxon>Tylenchina</taxon>
        <taxon>Cephalobomorpha</taxon>
        <taxon>Cephaloboidea</taxon>
        <taxon>Cephalobidae</taxon>
        <taxon>Acrobeloides</taxon>
    </lineage>
</organism>
<keyword evidence="4 6" id="KW-0802">TPR repeat</keyword>
<dbReference type="Proteomes" id="UP000887540">
    <property type="component" value="Unplaced"/>
</dbReference>
<dbReference type="GO" id="GO:0005876">
    <property type="term" value="C:spindle microtubule"/>
    <property type="evidence" value="ECO:0007669"/>
    <property type="project" value="TreeGrafter"/>
</dbReference>
<keyword evidence="2" id="KW-0963">Cytoplasm</keyword>
<evidence type="ECO:0000256" key="6">
    <source>
        <dbReference type="PROSITE-ProRule" id="PRU00339"/>
    </source>
</evidence>
<feature type="repeat" description="TPR" evidence="6">
    <location>
        <begin position="242"/>
        <end position="275"/>
    </location>
</feature>
<keyword evidence="3" id="KW-0677">Repeat</keyword>
<dbReference type="PROSITE" id="PS50005">
    <property type="entry name" value="TPR"/>
    <property type="match status" value="2"/>
</dbReference>
<dbReference type="InterPro" id="IPR019734">
    <property type="entry name" value="TPR_rpt"/>
</dbReference>
<dbReference type="PANTHER" id="PTHR16056">
    <property type="entry name" value="REGULATOR OF MICROTUBULE DYNAMICS PROTEIN"/>
    <property type="match status" value="1"/>
</dbReference>
<feature type="chain" id="PRO_5037207310" evidence="7">
    <location>
        <begin position="27"/>
        <end position="322"/>
    </location>
</feature>
<keyword evidence="5" id="KW-0206">Cytoskeleton</keyword>
<evidence type="ECO:0000256" key="5">
    <source>
        <dbReference type="ARBA" id="ARBA00023212"/>
    </source>
</evidence>
<dbReference type="SUPFAM" id="SSF48452">
    <property type="entry name" value="TPR-like"/>
    <property type="match status" value="1"/>
</dbReference>
<evidence type="ECO:0000256" key="2">
    <source>
        <dbReference type="ARBA" id="ARBA00022490"/>
    </source>
</evidence>